<dbReference type="SUPFAM" id="SSF56935">
    <property type="entry name" value="Porins"/>
    <property type="match status" value="1"/>
</dbReference>
<keyword evidence="4" id="KW-0798">TonB box</keyword>
<comment type="similarity">
    <text evidence="4">Belongs to the TonB-dependent receptor family.</text>
</comment>
<dbReference type="Pfam" id="PF13715">
    <property type="entry name" value="CarbopepD_reg_2"/>
    <property type="match status" value="1"/>
</dbReference>
<feature type="chain" id="PRO_5019253048" evidence="5">
    <location>
        <begin position="18"/>
        <end position="713"/>
    </location>
</feature>
<evidence type="ECO:0000313" key="8">
    <source>
        <dbReference type="EMBL" id="AZQ43186.1"/>
    </source>
</evidence>
<protein>
    <submittedName>
        <fullName evidence="8">TonB-dependent receptor</fullName>
    </submittedName>
</protein>
<evidence type="ECO:0000256" key="3">
    <source>
        <dbReference type="ARBA" id="ARBA00023237"/>
    </source>
</evidence>
<name>A0A3S9MVE8_9FLAO</name>
<dbReference type="Proteomes" id="UP000279600">
    <property type="component" value="Chromosome"/>
</dbReference>
<evidence type="ECO:0000259" key="6">
    <source>
        <dbReference type="Pfam" id="PF00593"/>
    </source>
</evidence>
<feature type="domain" description="TonB-dependent receptor plug" evidence="7">
    <location>
        <begin position="133"/>
        <end position="212"/>
    </location>
</feature>
<dbReference type="EMBL" id="CP034549">
    <property type="protein sequence ID" value="AZQ43186.1"/>
    <property type="molecule type" value="Genomic_DNA"/>
</dbReference>
<dbReference type="InterPro" id="IPR008969">
    <property type="entry name" value="CarboxyPept-like_regulatory"/>
</dbReference>
<evidence type="ECO:0000256" key="1">
    <source>
        <dbReference type="ARBA" id="ARBA00004442"/>
    </source>
</evidence>
<dbReference type="InterPro" id="IPR000531">
    <property type="entry name" value="Beta-barrel_TonB"/>
</dbReference>
<keyword evidence="9" id="KW-1185">Reference proteome</keyword>
<feature type="domain" description="TonB-dependent receptor-like beta-barrel" evidence="6">
    <location>
        <begin position="313"/>
        <end position="661"/>
    </location>
</feature>
<dbReference type="InterPro" id="IPR012910">
    <property type="entry name" value="Plug_dom"/>
</dbReference>
<dbReference type="Gene3D" id="2.60.40.1120">
    <property type="entry name" value="Carboxypeptidase-like, regulatory domain"/>
    <property type="match status" value="1"/>
</dbReference>
<dbReference type="Pfam" id="PF07715">
    <property type="entry name" value="Plug"/>
    <property type="match status" value="1"/>
</dbReference>
<reference evidence="8 9" key="1">
    <citation type="submission" date="2018-12" db="EMBL/GenBank/DDBJ databases">
        <title>Complete genome of Nonlabens sp. MJ115.</title>
        <authorList>
            <person name="Choi H.S."/>
            <person name="Jung J."/>
        </authorList>
    </citation>
    <scope>NUCLEOTIDE SEQUENCE [LARGE SCALE GENOMIC DNA]</scope>
    <source>
        <strain evidence="8 9">MJ115</strain>
    </source>
</reference>
<feature type="signal peptide" evidence="5">
    <location>
        <begin position="1"/>
        <end position="17"/>
    </location>
</feature>
<keyword evidence="2 4" id="KW-0472">Membrane</keyword>
<dbReference type="AlphaFoldDB" id="A0A3S9MVE8"/>
<dbReference type="Gene3D" id="2.40.170.20">
    <property type="entry name" value="TonB-dependent receptor, beta-barrel domain"/>
    <property type="match status" value="1"/>
</dbReference>
<dbReference type="InterPro" id="IPR036942">
    <property type="entry name" value="Beta-barrel_TonB_sf"/>
</dbReference>
<evidence type="ECO:0000256" key="4">
    <source>
        <dbReference type="RuleBase" id="RU003357"/>
    </source>
</evidence>
<dbReference type="InterPro" id="IPR037066">
    <property type="entry name" value="Plug_dom_sf"/>
</dbReference>
<comment type="subcellular location">
    <subcellularLocation>
        <location evidence="1 4">Cell outer membrane</location>
    </subcellularLocation>
</comment>
<sequence>MKTLLYLLLLVVSICTAQTTISGTITDQTGLPIPGVNVYLEGTYDGAMTDVDGNFKFNSEESGIVILVASYIGFEPYRKESDIAALENLDIKLRESMNELNTVVLSAGSFSAGDNSKVNALKPLDVVTTAGAAGDFIGALQTLPGTTANPDDGRLFVRGGTADETQIFVDGNRVFSPYLPTTGNIPTRGRFSPFLFDGITFSTGGYSAEYGDALSSVLLLNTTDFPVEEKTEIQLMTVGVGAGHTEIWDDNSVSVNATYINLAPYNEVVPQNNQFIDPYQGASGEAVYRHKTSKGLFKAYGAFSYSDFSLNQEDINVADGFFFGLRNRNYYGNLNYSGELSESWDLQTGISLSQDHTDLDIARTSVDNAETAVHAKLKLSKRYSNYFKIHFGAEQFYIDSQEKVRFQDEPFKTNITQNNTGIYAETEVFASKDLAFKIGGRADYYDNTQSVELSPRLSAAVSLSNSTQLSAAYGVFNQQVDNAILQYDPLLETETAQHFILNFLHKKNNRMLRAEAYYKQYDNLLTFDDAMPGFDTNYTNTGDGYATGLDLFWRDEQSIKNLEYWVSYSYLDTQRLYRNFPESATPAFATDHNLSIVTKYWVDNLQSQLGFTYNYASGRPFTNANESGFLNDQTTSFQSLDFNWAYLIDDQKILYLSVSNVLGRDNVFGYQYSSTPDAQGQFDRRTIGQAADRFIFVGFFWTIGGIDNQLDNL</sequence>
<dbReference type="SUPFAM" id="SSF49464">
    <property type="entry name" value="Carboxypeptidase regulatory domain-like"/>
    <property type="match status" value="1"/>
</dbReference>
<keyword evidence="8" id="KW-0675">Receptor</keyword>
<evidence type="ECO:0000256" key="5">
    <source>
        <dbReference type="SAM" id="SignalP"/>
    </source>
</evidence>
<dbReference type="GO" id="GO:0009279">
    <property type="term" value="C:cell outer membrane"/>
    <property type="evidence" value="ECO:0007669"/>
    <property type="project" value="UniProtKB-SubCell"/>
</dbReference>
<dbReference type="Pfam" id="PF00593">
    <property type="entry name" value="TonB_dep_Rec_b-barrel"/>
    <property type="match status" value="1"/>
</dbReference>
<dbReference type="KEGG" id="noj:EJ995_02655"/>
<accession>A0A3S9MVE8</accession>
<proteinExistence type="inferred from homology"/>
<evidence type="ECO:0000259" key="7">
    <source>
        <dbReference type="Pfam" id="PF07715"/>
    </source>
</evidence>
<organism evidence="8 9">
    <name type="scientific">Nonlabens ponticola</name>
    <dbReference type="NCBI Taxonomy" id="2496866"/>
    <lineage>
        <taxon>Bacteria</taxon>
        <taxon>Pseudomonadati</taxon>
        <taxon>Bacteroidota</taxon>
        <taxon>Flavobacteriia</taxon>
        <taxon>Flavobacteriales</taxon>
        <taxon>Flavobacteriaceae</taxon>
        <taxon>Nonlabens</taxon>
    </lineage>
</organism>
<keyword evidence="3" id="KW-0998">Cell outer membrane</keyword>
<keyword evidence="5" id="KW-0732">Signal</keyword>
<evidence type="ECO:0000256" key="2">
    <source>
        <dbReference type="ARBA" id="ARBA00023136"/>
    </source>
</evidence>
<dbReference type="OrthoDB" id="1075473at2"/>
<dbReference type="RefSeq" id="WP_126445348.1">
    <property type="nucleotide sequence ID" value="NZ_CP034549.1"/>
</dbReference>
<evidence type="ECO:0000313" key="9">
    <source>
        <dbReference type="Proteomes" id="UP000279600"/>
    </source>
</evidence>
<dbReference type="Gene3D" id="2.170.130.10">
    <property type="entry name" value="TonB-dependent receptor, plug domain"/>
    <property type="match status" value="1"/>
</dbReference>
<gene>
    <name evidence="8" type="ORF">EJ995_02655</name>
</gene>